<accession>A0A0F7KQR9</accession>
<keyword evidence="2" id="KW-0719">Serine esterase</keyword>
<evidence type="ECO:0000256" key="5">
    <source>
        <dbReference type="ARBA" id="ARBA00022801"/>
    </source>
</evidence>
<evidence type="ECO:0000256" key="4">
    <source>
        <dbReference type="ARBA" id="ARBA00022729"/>
    </source>
</evidence>
<dbReference type="PATRIC" id="fig|1267766.3.peg.467"/>
<dbReference type="GO" id="GO:0052689">
    <property type="term" value="F:carboxylic ester hydrolase activity"/>
    <property type="evidence" value="ECO:0007669"/>
    <property type="project" value="UniProtKB-KW"/>
</dbReference>
<dbReference type="GO" id="GO:0046872">
    <property type="term" value="F:metal ion binding"/>
    <property type="evidence" value="ECO:0007669"/>
    <property type="project" value="UniProtKB-KW"/>
</dbReference>
<name>A0A0F7KQR9_9SPHN</name>
<evidence type="ECO:0000256" key="7">
    <source>
        <dbReference type="ARBA" id="ARBA00023157"/>
    </source>
</evidence>
<dbReference type="InterPro" id="IPR011118">
    <property type="entry name" value="Tannase/feruloyl_esterase"/>
</dbReference>
<keyword evidence="7" id="KW-1015">Disulfide bond</keyword>
<evidence type="ECO:0000256" key="1">
    <source>
        <dbReference type="ARBA" id="ARBA00006249"/>
    </source>
</evidence>
<dbReference type="AlphaFoldDB" id="A0A0F7KQR9"/>
<reference evidence="8" key="1">
    <citation type="submission" date="2015-05" db="EMBL/GenBank/DDBJ databases">
        <title>The complete genome of Altererythrobacter atlanticus strain 26DY36.</title>
        <authorList>
            <person name="Wu Y.-H."/>
            <person name="Cheng H."/>
            <person name="Wu X.-W."/>
        </authorList>
    </citation>
    <scope>NUCLEOTIDE SEQUENCE [LARGE SCALE GENOMIC DNA]</scope>
    <source>
        <strain evidence="8">26DY36</strain>
    </source>
</reference>
<sequence>MRVSWLALAVPFLAGAATSEMPARQPADDIDARCEALIGMEITPGTTIVAASHVPPSEGGSAPQAGAPPLPPLPGHCLAEGMIDPHQGADGTQYGIGFALALPDDWNGRFLLQGGGGMNGVVQPPIGPVAAGSNPALARGFAVLSHDSGHKGAVFDASFTRNQRAALDFAERAVRKAAERGKPITAHYYGREINHSYMTGCSTGGREGMLAMQRYPELFDGIVIGAPAMRPGFSNFGVEWAAVQFNQAAPRDADGLPIVSQIFSAADRETILKGMLDQCDALDGRADGMIMNVAQCNFQPARLQCTASKTDSCLSSPQVQALERAFAGAKDAAGYPAYTQIPYDTGIVNTDGPIPGYLPNGAPGVFGPASRALSVDVDARLQQLRADGNARLTDTHVWTNLSTFLGRQGKVMFFHGVSDPWFSAFDTWNYWQRAAEANGDAFTEASRFYMVPGMMHCAGGNAFDNFDLLAPLVDWVEKGVAPASIDAGREDSPARRPMCPHPAYAHFEGGDPDSAESYSCRQPAEINTPAPS</sequence>
<evidence type="ECO:0000256" key="6">
    <source>
        <dbReference type="ARBA" id="ARBA00022837"/>
    </source>
</evidence>
<keyword evidence="9" id="KW-1185">Reference proteome</keyword>
<dbReference type="Proteomes" id="UP000034392">
    <property type="component" value="Chromosome"/>
</dbReference>
<dbReference type="Gene3D" id="3.40.50.1820">
    <property type="entry name" value="alpha/beta hydrolase"/>
    <property type="match status" value="1"/>
</dbReference>
<dbReference type="PANTHER" id="PTHR33938">
    <property type="entry name" value="FERULOYL ESTERASE B-RELATED"/>
    <property type="match status" value="1"/>
</dbReference>
<keyword evidence="6" id="KW-0106">Calcium</keyword>
<dbReference type="RefSeq" id="WP_046902542.1">
    <property type="nucleotide sequence ID" value="NZ_CP011452.2"/>
</dbReference>
<dbReference type="InterPro" id="IPR029058">
    <property type="entry name" value="AB_hydrolase_fold"/>
</dbReference>
<keyword evidence="4" id="KW-0732">Signal</keyword>
<dbReference type="OrthoDB" id="7197884at2"/>
<evidence type="ECO:0000256" key="2">
    <source>
        <dbReference type="ARBA" id="ARBA00022487"/>
    </source>
</evidence>
<proteinExistence type="inferred from homology"/>
<dbReference type="Pfam" id="PF07519">
    <property type="entry name" value="Tannase"/>
    <property type="match status" value="2"/>
</dbReference>
<evidence type="ECO:0000313" key="9">
    <source>
        <dbReference type="Proteomes" id="UP000034392"/>
    </source>
</evidence>
<dbReference type="STRING" id="1267766.WYH_00463"/>
<keyword evidence="3" id="KW-0479">Metal-binding</keyword>
<dbReference type="PANTHER" id="PTHR33938:SF15">
    <property type="entry name" value="FERULOYL ESTERASE B-RELATED"/>
    <property type="match status" value="1"/>
</dbReference>
<protein>
    <submittedName>
        <fullName evidence="8">Tannase and feruloyl esterase</fullName>
    </submittedName>
</protein>
<gene>
    <name evidence="8" type="ORF">WYH_00463</name>
</gene>
<comment type="similarity">
    <text evidence="1">Belongs to the tannase family.</text>
</comment>
<dbReference type="EMBL" id="CP011452">
    <property type="protein sequence ID" value="AKH41522.1"/>
    <property type="molecule type" value="Genomic_DNA"/>
</dbReference>
<dbReference type="KEGG" id="aay:WYH_00463"/>
<keyword evidence="5" id="KW-0378">Hydrolase</keyword>
<evidence type="ECO:0000256" key="3">
    <source>
        <dbReference type="ARBA" id="ARBA00022723"/>
    </source>
</evidence>
<dbReference type="SUPFAM" id="SSF53474">
    <property type="entry name" value="alpha/beta-Hydrolases"/>
    <property type="match status" value="1"/>
</dbReference>
<evidence type="ECO:0000313" key="8">
    <source>
        <dbReference type="EMBL" id="AKH41522.1"/>
    </source>
</evidence>
<organism evidence="8 9">
    <name type="scientific">Croceibacterium atlanticum</name>
    <dbReference type="NCBI Taxonomy" id="1267766"/>
    <lineage>
        <taxon>Bacteria</taxon>
        <taxon>Pseudomonadati</taxon>
        <taxon>Pseudomonadota</taxon>
        <taxon>Alphaproteobacteria</taxon>
        <taxon>Sphingomonadales</taxon>
        <taxon>Erythrobacteraceae</taxon>
        <taxon>Croceibacterium</taxon>
    </lineage>
</organism>